<keyword evidence="2" id="KW-0238">DNA-binding</keyword>
<dbReference type="InterPro" id="IPR020449">
    <property type="entry name" value="Tscrpt_reg_AraC-type_HTH"/>
</dbReference>
<dbReference type="PRINTS" id="PR00032">
    <property type="entry name" value="HTHARAC"/>
</dbReference>
<keyword evidence="6" id="KW-1185">Reference proteome</keyword>
<dbReference type="GO" id="GO:0043565">
    <property type="term" value="F:sequence-specific DNA binding"/>
    <property type="evidence" value="ECO:0007669"/>
    <property type="project" value="InterPro"/>
</dbReference>
<gene>
    <name evidence="5" type="ORF">E0Y62_15425</name>
</gene>
<dbReference type="SUPFAM" id="SSF55136">
    <property type="entry name" value="Probable bacterial effector-binding domain"/>
    <property type="match status" value="1"/>
</dbReference>
<dbReference type="PROSITE" id="PS01124">
    <property type="entry name" value="HTH_ARAC_FAMILY_2"/>
    <property type="match status" value="1"/>
</dbReference>
<evidence type="ECO:0000259" key="4">
    <source>
        <dbReference type="PROSITE" id="PS01124"/>
    </source>
</evidence>
<organism evidence="5 6">
    <name type="scientific">Cytobacillus praedii</name>
    <dbReference type="NCBI Taxonomy" id="1742358"/>
    <lineage>
        <taxon>Bacteria</taxon>
        <taxon>Bacillati</taxon>
        <taxon>Bacillota</taxon>
        <taxon>Bacilli</taxon>
        <taxon>Bacillales</taxon>
        <taxon>Bacillaceae</taxon>
        <taxon>Cytobacillus</taxon>
    </lineage>
</organism>
<dbReference type="Proteomes" id="UP000293846">
    <property type="component" value="Unassembled WGS sequence"/>
</dbReference>
<dbReference type="InterPro" id="IPR011256">
    <property type="entry name" value="Reg_factor_effector_dom_sf"/>
</dbReference>
<protein>
    <submittedName>
        <fullName evidence="5">Helix-turn-helix domain-containing protein</fullName>
    </submittedName>
</protein>
<keyword evidence="1" id="KW-0805">Transcription regulation</keyword>
<evidence type="ECO:0000256" key="3">
    <source>
        <dbReference type="ARBA" id="ARBA00023163"/>
    </source>
</evidence>
<dbReference type="Pfam" id="PF12833">
    <property type="entry name" value="HTH_18"/>
    <property type="match status" value="1"/>
</dbReference>
<dbReference type="RefSeq" id="WP_082631873.1">
    <property type="nucleotide sequence ID" value="NZ_LMBX01000023.1"/>
</dbReference>
<evidence type="ECO:0000313" key="5">
    <source>
        <dbReference type="EMBL" id="TCJ03195.1"/>
    </source>
</evidence>
<sequence length="305" mass="35792">MENEDYIKRIGKVIQFIEENCFRPISLEELASISSFSKYHFSRIFTSIVGLTPIAFVNQKRLHKAAVYLIETKKTILEIASLCGFESVSNFNAIFKRHFNKTPSEVRKEFKENSNFPLQLSKIQEELSNPLIYYRSNKNDFLRRVWKMNISIKELPEYKVAYIRHIGSYLDTHHAWSKLGKWAEQNKLFSTDQYFIGISLDDPTMTDEFACRYDACVTIPIDFNKNDQSEVLFKQLPGGLYALYPFYDTIDKFAITYQSLYGQWLPNSEYDADDRPCLEFCMNNPMNDPEGRCKVDLYIPIKKRI</sequence>
<dbReference type="Pfam" id="PF06445">
    <property type="entry name" value="GyrI-like"/>
    <property type="match status" value="1"/>
</dbReference>
<dbReference type="GO" id="GO:0003700">
    <property type="term" value="F:DNA-binding transcription factor activity"/>
    <property type="evidence" value="ECO:0007669"/>
    <property type="project" value="InterPro"/>
</dbReference>
<reference evidence="5 6" key="1">
    <citation type="submission" date="2019-03" db="EMBL/GenBank/DDBJ databases">
        <authorList>
            <person name="Jensen L."/>
            <person name="Storgaard J."/>
            <person name="Sulaj E."/>
            <person name="Schramm A."/>
            <person name="Marshall I.P.G."/>
        </authorList>
    </citation>
    <scope>NUCLEOTIDE SEQUENCE [LARGE SCALE GENOMIC DNA]</scope>
    <source>
        <strain evidence="5 6">2017H2G3</strain>
    </source>
</reference>
<dbReference type="PROSITE" id="PS00041">
    <property type="entry name" value="HTH_ARAC_FAMILY_1"/>
    <property type="match status" value="1"/>
</dbReference>
<accession>A0A4V2NU68</accession>
<dbReference type="InterPro" id="IPR010499">
    <property type="entry name" value="AraC_E-bd"/>
</dbReference>
<dbReference type="AlphaFoldDB" id="A0A4V2NU68"/>
<evidence type="ECO:0000256" key="2">
    <source>
        <dbReference type="ARBA" id="ARBA00023125"/>
    </source>
</evidence>
<dbReference type="PANTHER" id="PTHR40055:SF1">
    <property type="entry name" value="TRANSCRIPTIONAL REGULATOR YGIV-RELATED"/>
    <property type="match status" value="1"/>
</dbReference>
<dbReference type="SMART" id="SM00871">
    <property type="entry name" value="AraC_E_bind"/>
    <property type="match status" value="1"/>
</dbReference>
<evidence type="ECO:0000256" key="1">
    <source>
        <dbReference type="ARBA" id="ARBA00023015"/>
    </source>
</evidence>
<dbReference type="EMBL" id="SJTH01000020">
    <property type="protein sequence ID" value="TCJ03195.1"/>
    <property type="molecule type" value="Genomic_DNA"/>
</dbReference>
<dbReference type="OrthoDB" id="5337216at2"/>
<dbReference type="Gene3D" id="3.20.80.10">
    <property type="entry name" value="Regulatory factor, effector binding domain"/>
    <property type="match status" value="1"/>
</dbReference>
<dbReference type="PANTHER" id="PTHR40055">
    <property type="entry name" value="TRANSCRIPTIONAL REGULATOR YGIV-RELATED"/>
    <property type="match status" value="1"/>
</dbReference>
<comment type="caution">
    <text evidence="5">The sequence shown here is derived from an EMBL/GenBank/DDBJ whole genome shotgun (WGS) entry which is preliminary data.</text>
</comment>
<evidence type="ECO:0000313" key="6">
    <source>
        <dbReference type="Proteomes" id="UP000293846"/>
    </source>
</evidence>
<proteinExistence type="predicted"/>
<feature type="domain" description="HTH araC/xylS-type" evidence="4">
    <location>
        <begin position="11"/>
        <end position="109"/>
    </location>
</feature>
<dbReference type="SMART" id="SM00342">
    <property type="entry name" value="HTH_ARAC"/>
    <property type="match status" value="1"/>
</dbReference>
<keyword evidence="3" id="KW-0804">Transcription</keyword>
<name>A0A4V2NU68_9BACI</name>
<dbReference type="InterPro" id="IPR050908">
    <property type="entry name" value="SmbC-like"/>
</dbReference>
<dbReference type="InterPro" id="IPR018060">
    <property type="entry name" value="HTH_AraC"/>
</dbReference>
<dbReference type="InterPro" id="IPR029442">
    <property type="entry name" value="GyrI-like"/>
</dbReference>
<dbReference type="InterPro" id="IPR018062">
    <property type="entry name" value="HTH_AraC-typ_CS"/>
</dbReference>
<dbReference type="InterPro" id="IPR009057">
    <property type="entry name" value="Homeodomain-like_sf"/>
</dbReference>
<dbReference type="STRING" id="1742358.GCA_001439605_01639"/>
<dbReference type="Gene3D" id="1.10.10.60">
    <property type="entry name" value="Homeodomain-like"/>
    <property type="match status" value="2"/>
</dbReference>
<dbReference type="SUPFAM" id="SSF46689">
    <property type="entry name" value="Homeodomain-like"/>
    <property type="match status" value="2"/>
</dbReference>